<gene>
    <name evidence="2" type="ORF">BaRGS_00001580</name>
</gene>
<feature type="compositionally biased region" description="Polar residues" evidence="1">
    <location>
        <begin position="372"/>
        <end position="386"/>
    </location>
</feature>
<evidence type="ECO:0000313" key="2">
    <source>
        <dbReference type="EMBL" id="KAK7507645.1"/>
    </source>
</evidence>
<organism evidence="2 3">
    <name type="scientific">Batillaria attramentaria</name>
    <dbReference type="NCBI Taxonomy" id="370345"/>
    <lineage>
        <taxon>Eukaryota</taxon>
        <taxon>Metazoa</taxon>
        <taxon>Spiralia</taxon>
        <taxon>Lophotrochozoa</taxon>
        <taxon>Mollusca</taxon>
        <taxon>Gastropoda</taxon>
        <taxon>Caenogastropoda</taxon>
        <taxon>Sorbeoconcha</taxon>
        <taxon>Cerithioidea</taxon>
        <taxon>Batillariidae</taxon>
        <taxon>Batillaria</taxon>
    </lineage>
</organism>
<dbReference type="Proteomes" id="UP001519460">
    <property type="component" value="Unassembled WGS sequence"/>
</dbReference>
<protein>
    <submittedName>
        <fullName evidence="2">Uncharacterized protein</fullName>
    </submittedName>
</protein>
<feature type="compositionally biased region" description="Polar residues" evidence="1">
    <location>
        <begin position="434"/>
        <end position="459"/>
    </location>
</feature>
<name>A0ABD0M7Z1_9CAEN</name>
<sequence length="616" mass="68917">MTTQTDPVSPSPLCPPTVNLERARQPESGLQSRRAVTTTVKSTQCNLYVEFPSQVPASPWDPVRIAACRKKQSRYNRTDGPGVSQIARTTRTTTSCGIQTILKRTDLEVLVRSKSEPKKAKRVSSTGVQCGRPWEVRHKVVQTCRMQLDKGVQVSIAVEETGKSVNTPGGVKGAANKQKARAGAAGVTSQPTVYPGVCLREAVNILQSVEEFRRLRAEVRVIQGVTQLELTRPDGFGFLGHPVHTVQLILREDGVYHFIVPFLPIQTAALVGDDLRFQSASFCELVRTVSSPKYRLCPGLGLERFSEHTWTKNLQVINAPFKRLQSSKCPVWFTSEDSSRTCDACKQLKKSMRAVELRERNLSPTEKHRRTLASSSYPISRLSPTSRAKRIANMRNERNRFKKAKRQDHSQTEEGLEGSEDLDMNGDDLDCFDGNSTDSNAEQSNSQTRPPEQASSNTLQRKRRFSEDRSAMASSYGKQPRLEYSREMNRLEVSARLEQPLGVDVHFGNLDQPLKMECSPGILVEAKPEVQGDAVWTQASHQTNGSFDEEFDVKPQTSELMKQSLELARTQSLQEGGGWRQEHTNTLQTLDRKQGWPVVIIANERGSPQLQEEDLD</sequence>
<dbReference type="AlphaFoldDB" id="A0ABD0M7Z1"/>
<dbReference type="EMBL" id="JACVVK020000004">
    <property type="protein sequence ID" value="KAK7507645.1"/>
    <property type="molecule type" value="Genomic_DNA"/>
</dbReference>
<evidence type="ECO:0000256" key="1">
    <source>
        <dbReference type="SAM" id="MobiDB-lite"/>
    </source>
</evidence>
<feature type="compositionally biased region" description="Acidic residues" evidence="1">
    <location>
        <begin position="414"/>
        <end position="431"/>
    </location>
</feature>
<evidence type="ECO:0000313" key="3">
    <source>
        <dbReference type="Proteomes" id="UP001519460"/>
    </source>
</evidence>
<accession>A0ABD0M7Z1</accession>
<keyword evidence="3" id="KW-1185">Reference proteome</keyword>
<proteinExistence type="predicted"/>
<feature type="region of interest" description="Disordered" evidence="1">
    <location>
        <begin position="1"/>
        <end position="35"/>
    </location>
</feature>
<comment type="caution">
    <text evidence="2">The sequence shown here is derived from an EMBL/GenBank/DDBJ whole genome shotgun (WGS) entry which is preliminary data.</text>
</comment>
<reference evidence="2 3" key="1">
    <citation type="journal article" date="2023" name="Sci. Data">
        <title>Genome assembly of the Korean intertidal mud-creeper Batillaria attramentaria.</title>
        <authorList>
            <person name="Patra A.K."/>
            <person name="Ho P.T."/>
            <person name="Jun S."/>
            <person name="Lee S.J."/>
            <person name="Kim Y."/>
            <person name="Won Y.J."/>
        </authorList>
    </citation>
    <scope>NUCLEOTIDE SEQUENCE [LARGE SCALE GENOMIC DNA]</scope>
    <source>
        <strain evidence="2">Wonlab-2016</strain>
    </source>
</reference>
<feature type="region of interest" description="Disordered" evidence="1">
    <location>
        <begin position="357"/>
        <end position="481"/>
    </location>
</feature>